<organism evidence="1">
    <name type="scientific">marine sediment metagenome</name>
    <dbReference type="NCBI Taxonomy" id="412755"/>
    <lineage>
        <taxon>unclassified sequences</taxon>
        <taxon>metagenomes</taxon>
        <taxon>ecological metagenomes</taxon>
    </lineage>
</organism>
<gene>
    <name evidence="1" type="ORF">LCGC14_2782430</name>
</gene>
<proteinExistence type="predicted"/>
<reference evidence="1" key="1">
    <citation type="journal article" date="2015" name="Nature">
        <title>Complex archaea that bridge the gap between prokaryotes and eukaryotes.</title>
        <authorList>
            <person name="Spang A."/>
            <person name="Saw J.H."/>
            <person name="Jorgensen S.L."/>
            <person name="Zaremba-Niedzwiedzka K."/>
            <person name="Martijn J."/>
            <person name="Lind A.E."/>
            <person name="van Eijk R."/>
            <person name="Schleper C."/>
            <person name="Guy L."/>
            <person name="Ettema T.J."/>
        </authorList>
    </citation>
    <scope>NUCLEOTIDE SEQUENCE</scope>
</reference>
<protein>
    <submittedName>
        <fullName evidence="1">Uncharacterized protein</fullName>
    </submittedName>
</protein>
<sequence length="55" mass="6196">MNAREIWTLWIVNRRNTAEIARKLKLKECDVDRVIAGGINAQHDGTAMPFEGGKT</sequence>
<evidence type="ECO:0000313" key="1">
    <source>
        <dbReference type="EMBL" id="KKK84529.1"/>
    </source>
</evidence>
<accession>A0A0F9B1I8</accession>
<name>A0A0F9B1I8_9ZZZZ</name>
<comment type="caution">
    <text evidence="1">The sequence shown here is derived from an EMBL/GenBank/DDBJ whole genome shotgun (WGS) entry which is preliminary data.</text>
</comment>
<dbReference type="AlphaFoldDB" id="A0A0F9B1I8"/>
<dbReference type="EMBL" id="LAZR01051735">
    <property type="protein sequence ID" value="KKK84529.1"/>
    <property type="molecule type" value="Genomic_DNA"/>
</dbReference>